<dbReference type="EMBL" id="CAJQZP010000197">
    <property type="protein sequence ID" value="CAG4945126.1"/>
    <property type="molecule type" value="Genomic_DNA"/>
</dbReference>
<reference evidence="2" key="1">
    <citation type="submission" date="2021-04" db="EMBL/GenBank/DDBJ databases">
        <authorList>
            <person name="Tunstrom K."/>
        </authorList>
    </citation>
    <scope>NUCLEOTIDE SEQUENCE</scope>
</reference>
<dbReference type="Proteomes" id="UP000691718">
    <property type="component" value="Unassembled WGS sequence"/>
</dbReference>
<evidence type="ECO:0000313" key="2">
    <source>
        <dbReference type="EMBL" id="CAG4945126.1"/>
    </source>
</evidence>
<gene>
    <name evidence="2" type="ORF">PAPOLLO_LOCUS3016</name>
</gene>
<organism evidence="2 3">
    <name type="scientific">Parnassius apollo</name>
    <name type="common">Apollo butterfly</name>
    <name type="synonym">Papilio apollo</name>
    <dbReference type="NCBI Taxonomy" id="110799"/>
    <lineage>
        <taxon>Eukaryota</taxon>
        <taxon>Metazoa</taxon>
        <taxon>Ecdysozoa</taxon>
        <taxon>Arthropoda</taxon>
        <taxon>Hexapoda</taxon>
        <taxon>Insecta</taxon>
        <taxon>Pterygota</taxon>
        <taxon>Neoptera</taxon>
        <taxon>Endopterygota</taxon>
        <taxon>Lepidoptera</taxon>
        <taxon>Glossata</taxon>
        <taxon>Ditrysia</taxon>
        <taxon>Papilionoidea</taxon>
        <taxon>Papilionidae</taxon>
        <taxon>Parnassiinae</taxon>
        <taxon>Parnassini</taxon>
        <taxon>Parnassius</taxon>
        <taxon>Parnassius</taxon>
    </lineage>
</organism>
<comment type="caution">
    <text evidence="2">The sequence shown here is derived from an EMBL/GenBank/DDBJ whole genome shotgun (WGS) entry which is preliminary data.</text>
</comment>
<accession>A0A8S3W783</accession>
<dbReference type="OrthoDB" id="123207at2759"/>
<protein>
    <submittedName>
        <fullName evidence="2">(apollo) hypothetical protein</fullName>
    </submittedName>
</protein>
<name>A0A8S3W783_PARAO</name>
<sequence>MNGRARRILSLISVRNASSDVGSSSDDEVRDVESSPAPSLDSSFEKIDILGSANSSPSPSKQEVESRVEDLSNVDPETFQVSSHIFSYTWAKKTYWDRYYKL</sequence>
<dbReference type="AlphaFoldDB" id="A0A8S3W783"/>
<evidence type="ECO:0000313" key="3">
    <source>
        <dbReference type="Proteomes" id="UP000691718"/>
    </source>
</evidence>
<feature type="compositionally biased region" description="Polar residues" evidence="1">
    <location>
        <begin position="52"/>
        <end position="61"/>
    </location>
</feature>
<proteinExistence type="predicted"/>
<feature type="region of interest" description="Disordered" evidence="1">
    <location>
        <begin position="17"/>
        <end position="73"/>
    </location>
</feature>
<evidence type="ECO:0000256" key="1">
    <source>
        <dbReference type="SAM" id="MobiDB-lite"/>
    </source>
</evidence>
<keyword evidence="3" id="KW-1185">Reference proteome</keyword>